<gene>
    <name evidence="1" type="ORF">D0Y65_003732</name>
</gene>
<reference evidence="1 2" key="1">
    <citation type="submission" date="2018-09" db="EMBL/GenBank/DDBJ databases">
        <title>A high-quality reference genome of wild soybean provides a powerful tool to mine soybean genomes.</title>
        <authorList>
            <person name="Xie M."/>
            <person name="Chung C.Y.L."/>
            <person name="Li M.-W."/>
            <person name="Wong F.-L."/>
            <person name="Chan T.-F."/>
            <person name="Lam H.-M."/>
        </authorList>
    </citation>
    <scope>NUCLEOTIDE SEQUENCE [LARGE SCALE GENOMIC DNA]</scope>
    <source>
        <strain evidence="2">cv. W05</strain>
        <tissue evidence="1">Hypocotyl of etiolated seedlings</tissue>
    </source>
</reference>
<protein>
    <submittedName>
        <fullName evidence="1">Uncharacterized protein</fullName>
    </submittedName>
</protein>
<comment type="caution">
    <text evidence="1">The sequence shown here is derived from an EMBL/GenBank/DDBJ whole genome shotgun (WGS) entry which is preliminary data.</text>
</comment>
<evidence type="ECO:0000313" key="1">
    <source>
        <dbReference type="EMBL" id="RZC24684.1"/>
    </source>
</evidence>
<evidence type="ECO:0000313" key="2">
    <source>
        <dbReference type="Proteomes" id="UP000289340"/>
    </source>
</evidence>
<proteinExistence type="predicted"/>
<dbReference type="AlphaFoldDB" id="A0A445LNB8"/>
<organism evidence="1 2">
    <name type="scientific">Glycine soja</name>
    <name type="common">Wild soybean</name>
    <dbReference type="NCBI Taxonomy" id="3848"/>
    <lineage>
        <taxon>Eukaryota</taxon>
        <taxon>Viridiplantae</taxon>
        <taxon>Streptophyta</taxon>
        <taxon>Embryophyta</taxon>
        <taxon>Tracheophyta</taxon>
        <taxon>Spermatophyta</taxon>
        <taxon>Magnoliopsida</taxon>
        <taxon>eudicotyledons</taxon>
        <taxon>Gunneridae</taxon>
        <taxon>Pentapetalae</taxon>
        <taxon>rosids</taxon>
        <taxon>fabids</taxon>
        <taxon>Fabales</taxon>
        <taxon>Fabaceae</taxon>
        <taxon>Papilionoideae</taxon>
        <taxon>50 kb inversion clade</taxon>
        <taxon>NPAAA clade</taxon>
        <taxon>indigoferoid/millettioid clade</taxon>
        <taxon>Phaseoleae</taxon>
        <taxon>Glycine</taxon>
        <taxon>Glycine subgen. Soja</taxon>
    </lineage>
</organism>
<keyword evidence="2" id="KW-1185">Reference proteome</keyword>
<sequence length="60" mass="7140">KRGLKMVHFLQLVMKVVRIKVIVTLGLMRNYYISQLLIFSPMNRFIFVLPSLMSKSFHKK</sequence>
<accession>A0A445LNB8</accession>
<feature type="non-terminal residue" evidence="1">
    <location>
        <position position="1"/>
    </location>
</feature>
<dbReference type="EMBL" id="QZWG01000002">
    <property type="protein sequence ID" value="RZC24684.1"/>
    <property type="molecule type" value="Genomic_DNA"/>
</dbReference>
<dbReference type="Proteomes" id="UP000289340">
    <property type="component" value="Chromosome 2"/>
</dbReference>
<name>A0A445LNB8_GLYSO</name>